<feature type="transmembrane region" description="Helical" evidence="1">
    <location>
        <begin position="12"/>
        <end position="32"/>
    </location>
</feature>
<dbReference type="EMBL" id="BT095088">
    <property type="protein sequence ID" value="ACU19362.1"/>
    <property type="molecule type" value="mRNA"/>
</dbReference>
<keyword evidence="1" id="KW-1133">Transmembrane helix</keyword>
<keyword evidence="1" id="KW-0812">Transmembrane</keyword>
<organism evidence="2">
    <name type="scientific">Glycine max</name>
    <name type="common">Soybean</name>
    <name type="synonym">Glycine hispida</name>
    <dbReference type="NCBI Taxonomy" id="3847"/>
    <lineage>
        <taxon>Eukaryota</taxon>
        <taxon>Viridiplantae</taxon>
        <taxon>Streptophyta</taxon>
        <taxon>Embryophyta</taxon>
        <taxon>Tracheophyta</taxon>
        <taxon>Spermatophyta</taxon>
        <taxon>Magnoliopsida</taxon>
        <taxon>eudicotyledons</taxon>
        <taxon>Gunneridae</taxon>
        <taxon>Pentapetalae</taxon>
        <taxon>rosids</taxon>
        <taxon>fabids</taxon>
        <taxon>Fabales</taxon>
        <taxon>Fabaceae</taxon>
        <taxon>Papilionoideae</taxon>
        <taxon>50 kb inversion clade</taxon>
        <taxon>NPAAA clade</taxon>
        <taxon>indigoferoid/millettioid clade</taxon>
        <taxon>Phaseoleae</taxon>
        <taxon>Glycine</taxon>
        <taxon>Glycine subgen. Soja</taxon>
    </lineage>
</organism>
<evidence type="ECO:0000313" key="2">
    <source>
        <dbReference type="EMBL" id="ACU19362.1"/>
    </source>
</evidence>
<sequence length="102" mass="12162">MQGLADHVCKKKAFQGFMMVIGYVKMLFKTIVRNRTVAFKLVLFFISIVLSSFLKLLFTLYQMIQCLYRFKIWQLMNPEPCLLLDDFFLHLYQGRTNKPLKK</sequence>
<feature type="transmembrane region" description="Helical" evidence="1">
    <location>
        <begin position="38"/>
        <end position="61"/>
    </location>
</feature>
<reference evidence="2" key="1">
    <citation type="submission" date="2009-08" db="EMBL/GenBank/DDBJ databases">
        <authorList>
            <person name="Cheung F."/>
            <person name="Xiao Y."/>
            <person name="Chan A."/>
            <person name="Moskal W."/>
            <person name="Town C.D."/>
        </authorList>
    </citation>
    <scope>NUCLEOTIDE SEQUENCE</scope>
</reference>
<protein>
    <submittedName>
        <fullName evidence="2">Uncharacterized protein</fullName>
    </submittedName>
</protein>
<name>C6TC10_SOYBN</name>
<dbReference type="AlphaFoldDB" id="C6TC10"/>
<accession>C6TC10</accession>
<evidence type="ECO:0000256" key="1">
    <source>
        <dbReference type="SAM" id="Phobius"/>
    </source>
</evidence>
<keyword evidence="1" id="KW-0472">Membrane</keyword>
<proteinExistence type="evidence at transcript level"/>